<evidence type="ECO:0000313" key="4">
    <source>
        <dbReference type="Proteomes" id="UP000236291"/>
    </source>
</evidence>
<dbReference type="SMART" id="SM00239">
    <property type="entry name" value="C2"/>
    <property type="match status" value="1"/>
</dbReference>
<dbReference type="CDD" id="cd04051">
    <property type="entry name" value="C2_SRC2_like"/>
    <property type="match status" value="1"/>
</dbReference>
<dbReference type="EMBL" id="ASHM01057969">
    <property type="protein sequence ID" value="PNX88880.1"/>
    <property type="molecule type" value="Genomic_DNA"/>
</dbReference>
<evidence type="ECO:0000259" key="2">
    <source>
        <dbReference type="PROSITE" id="PS50004"/>
    </source>
</evidence>
<protein>
    <submittedName>
        <fullName evidence="3">C2 domain containing protein</fullName>
    </submittedName>
</protein>
<evidence type="ECO:0000256" key="1">
    <source>
        <dbReference type="SAM" id="MobiDB-lite"/>
    </source>
</evidence>
<feature type="domain" description="C2" evidence="2">
    <location>
        <begin position="1"/>
        <end position="131"/>
    </location>
</feature>
<name>A0A2K3MDL5_TRIPR</name>
<dbReference type="GO" id="GO:0006952">
    <property type="term" value="P:defense response"/>
    <property type="evidence" value="ECO:0007669"/>
    <property type="project" value="InterPro"/>
</dbReference>
<dbReference type="PANTHER" id="PTHR32246">
    <property type="entry name" value="INGRESSION PROTEIN FIC1"/>
    <property type="match status" value="1"/>
</dbReference>
<accession>A0A2K3MDL5</accession>
<dbReference type="Pfam" id="PF00168">
    <property type="entry name" value="C2"/>
    <property type="match status" value="1"/>
</dbReference>
<sequence>MEPPPSSPSFIHIKLISCKNITAFNFFQKLTLYSQVSISTTNPKTNLTEDQKQRQKTPTDRDTDDDGTNPEWNQQTRFDLSFLSQHSDPTEFFLSFEFRHDGIILGDKILGECRVPLTDLIRDVDGVERFVCYEIRSAEGKPNGIFNFSYRLEGIRNGNGNGIYSSQILDGRISGYPVLTPEDCAPVKFPISEIERPCCYPTVGYVHEGTFAMASPPSVSYPSTGEYNCCYPPVQPSVYPYPPPPPPPAAERIYPPIGPEAHYWQSGPYFENRW</sequence>
<proteinExistence type="predicted"/>
<reference evidence="3 4" key="1">
    <citation type="journal article" date="2014" name="Am. J. Bot.">
        <title>Genome assembly and annotation for red clover (Trifolium pratense; Fabaceae).</title>
        <authorList>
            <person name="Istvanek J."/>
            <person name="Jaros M."/>
            <person name="Krenek A."/>
            <person name="Repkova J."/>
        </authorList>
    </citation>
    <scope>NUCLEOTIDE SEQUENCE [LARGE SCALE GENOMIC DNA]</scope>
    <source>
        <strain evidence="4">cv. Tatra</strain>
        <tissue evidence="3">Young leaves</tissue>
    </source>
</reference>
<gene>
    <name evidence="3" type="ORF">L195_g044994</name>
</gene>
<dbReference type="Proteomes" id="UP000236291">
    <property type="component" value="Unassembled WGS sequence"/>
</dbReference>
<reference evidence="3 4" key="2">
    <citation type="journal article" date="2017" name="Front. Plant Sci.">
        <title>Gene Classification and Mining of Molecular Markers Useful in Red Clover (Trifolium pratense) Breeding.</title>
        <authorList>
            <person name="Istvanek J."/>
            <person name="Dluhosova J."/>
            <person name="Dluhos P."/>
            <person name="Patkova L."/>
            <person name="Nedelnik J."/>
            <person name="Repkova J."/>
        </authorList>
    </citation>
    <scope>NUCLEOTIDE SEQUENCE [LARGE SCALE GENOMIC DNA]</scope>
    <source>
        <strain evidence="4">cv. Tatra</strain>
        <tissue evidence="3">Young leaves</tissue>
    </source>
</reference>
<organism evidence="3 4">
    <name type="scientific">Trifolium pratense</name>
    <name type="common">Red clover</name>
    <dbReference type="NCBI Taxonomy" id="57577"/>
    <lineage>
        <taxon>Eukaryota</taxon>
        <taxon>Viridiplantae</taxon>
        <taxon>Streptophyta</taxon>
        <taxon>Embryophyta</taxon>
        <taxon>Tracheophyta</taxon>
        <taxon>Spermatophyta</taxon>
        <taxon>Magnoliopsida</taxon>
        <taxon>eudicotyledons</taxon>
        <taxon>Gunneridae</taxon>
        <taxon>Pentapetalae</taxon>
        <taxon>rosids</taxon>
        <taxon>fabids</taxon>
        <taxon>Fabales</taxon>
        <taxon>Fabaceae</taxon>
        <taxon>Papilionoideae</taxon>
        <taxon>50 kb inversion clade</taxon>
        <taxon>NPAAA clade</taxon>
        <taxon>Hologalegina</taxon>
        <taxon>IRL clade</taxon>
        <taxon>Trifolieae</taxon>
        <taxon>Trifolium</taxon>
    </lineage>
</organism>
<dbReference type="InterPro" id="IPR000008">
    <property type="entry name" value="C2_dom"/>
</dbReference>
<dbReference type="PROSITE" id="PS50004">
    <property type="entry name" value="C2"/>
    <property type="match status" value="1"/>
</dbReference>
<dbReference type="AlphaFoldDB" id="A0A2K3MDL5"/>
<evidence type="ECO:0000313" key="3">
    <source>
        <dbReference type="EMBL" id="PNX88880.1"/>
    </source>
</evidence>
<comment type="caution">
    <text evidence="3">The sequence shown here is derived from an EMBL/GenBank/DDBJ whole genome shotgun (WGS) entry which is preliminary data.</text>
</comment>
<feature type="compositionally biased region" description="Basic and acidic residues" evidence="1">
    <location>
        <begin position="47"/>
        <end position="61"/>
    </location>
</feature>
<dbReference type="InterPro" id="IPR044750">
    <property type="entry name" value="C2_SRC2/BAP"/>
</dbReference>
<dbReference type="Gene3D" id="2.60.40.150">
    <property type="entry name" value="C2 domain"/>
    <property type="match status" value="1"/>
</dbReference>
<dbReference type="InterPro" id="IPR035892">
    <property type="entry name" value="C2_domain_sf"/>
</dbReference>
<dbReference type="PANTHER" id="PTHR32246:SF169">
    <property type="entry name" value="PROTEIN SRC2-LIKE"/>
    <property type="match status" value="1"/>
</dbReference>
<feature type="region of interest" description="Disordered" evidence="1">
    <location>
        <begin position="41"/>
        <end position="71"/>
    </location>
</feature>
<dbReference type="STRING" id="57577.A0A2K3MDL5"/>
<dbReference type="SUPFAM" id="SSF49562">
    <property type="entry name" value="C2 domain (Calcium/lipid-binding domain, CaLB)"/>
    <property type="match status" value="1"/>
</dbReference>